<protein>
    <recommendedName>
        <fullName evidence="8">Fanconi-associated nuclease</fullName>
        <ecNumber evidence="8">3.1.4.1</ecNumber>
    </recommendedName>
</protein>
<evidence type="ECO:0000256" key="7">
    <source>
        <dbReference type="ARBA" id="ARBA00023211"/>
    </source>
</evidence>
<keyword evidence="6 8" id="KW-0460">Magnesium</keyword>
<dbReference type="Gene3D" id="3.40.1350.10">
    <property type="match status" value="1"/>
</dbReference>
<dbReference type="GO" id="GO:0005634">
    <property type="term" value="C:nucleus"/>
    <property type="evidence" value="ECO:0007669"/>
    <property type="project" value="UniProtKB-SubCell"/>
</dbReference>
<dbReference type="GO" id="GO:0008409">
    <property type="term" value="F:5'-3' exonuclease activity"/>
    <property type="evidence" value="ECO:0007669"/>
    <property type="project" value="TreeGrafter"/>
</dbReference>
<keyword evidence="8" id="KW-0227">DNA damage</keyword>
<keyword evidence="4 8" id="KW-0479">Metal-binding</keyword>
<comment type="subcellular location">
    <subcellularLocation>
        <location evidence="8">Nucleus</location>
    </subcellularLocation>
</comment>
<dbReference type="STRING" id="1230383.A0A1M8A6Y0"/>
<sequence length="653" mass="74691">MYVELLQDMICTVLAGESHLFTPREQASLSAFFTMPYDARYLFARLLQRKRDQWYRLDKLEYRDDVQDLAQAAHNLCTPFAAPLPAPPASWEEAELYRFAMMDAEMDGGLPARLELLTVDELKTLAKQLGRRVARSTRAALLDALLAKPTNATLCFQADRLGLQMQSTSERLEQAMAVLMQGGCLRLVPAATHLLDRVALVYYRGLPVLGSMLTSAILQRTRKYHFPSYTVQRTPDLFPDRAQLLSFERACAKAEEADQFVEAWRMNLDAARACAQLLFDCEATWQDALSQVRALWPEGVPSSQYARMRFHAGWPLTRVLFKGCEALARLGRHEQEAVVLQQLLAQRYFWRGRRGAWHERLSVIAARHGRKNEALQRCLEALNDPDTPWAYMARLQRRVERLESQLKLPLPSRHFFERLRSPTQVSWVGVRWVDTNAEPCDTPSGTQVRTRWRADNGSACSVEELCLERYAQQGFRGFHCEGDLVFFLYVLLMWDVLFAPVPGAFETPYQRAPLDVDTDAFLFARRPIMEKQLERIERTGGLDIIQSVDARERPLQTYAQGCRWDMFSTDVLQEVALCLGGRALAVLCRVICEEGGGRPRGFPDLSLWRYSDRQVRFVEVKSPNDRLSESQKVWIDALLRAGIHVELAKVHDG</sequence>
<dbReference type="CDD" id="cd22326">
    <property type="entry name" value="FAN1-like"/>
    <property type="match status" value="1"/>
</dbReference>
<evidence type="ECO:0000256" key="8">
    <source>
        <dbReference type="RuleBase" id="RU365033"/>
    </source>
</evidence>
<keyword evidence="11" id="KW-1185">Reference proteome</keyword>
<comment type="similarity">
    <text evidence="2 8">Belongs to the FAN1 family.</text>
</comment>
<feature type="domain" description="VRR-NUC" evidence="9">
    <location>
        <begin position="536"/>
        <end position="652"/>
    </location>
</feature>
<dbReference type="Pfam" id="PF21170">
    <property type="entry name" value="FAN1_TPR"/>
    <property type="match status" value="1"/>
</dbReference>
<evidence type="ECO:0000313" key="10">
    <source>
        <dbReference type="EMBL" id="SHO77994.1"/>
    </source>
</evidence>
<evidence type="ECO:0000256" key="3">
    <source>
        <dbReference type="ARBA" id="ARBA00022722"/>
    </source>
</evidence>
<comment type="cofactor">
    <cofactor evidence="8">
        <name>Mg(2+)</name>
        <dbReference type="ChEBI" id="CHEBI:18420"/>
    </cofactor>
    <cofactor evidence="8">
        <name>Mn(2+)</name>
        <dbReference type="ChEBI" id="CHEBI:29035"/>
    </cofactor>
</comment>
<keyword evidence="3 8" id="KW-0540">Nuclease</keyword>
<keyword evidence="7 8" id="KW-0464">Manganese</keyword>
<dbReference type="EC" id="3.1.4.1" evidence="8"/>
<dbReference type="PANTHER" id="PTHR15749:SF4">
    <property type="entry name" value="FANCONI-ASSOCIATED NUCLEASE 1"/>
    <property type="match status" value="1"/>
</dbReference>
<gene>
    <name evidence="10" type="ORF">MSYG_2336</name>
</gene>
<dbReference type="GO" id="GO:0070336">
    <property type="term" value="F:flap-structured DNA binding"/>
    <property type="evidence" value="ECO:0007669"/>
    <property type="project" value="TreeGrafter"/>
</dbReference>
<dbReference type="InterPro" id="IPR049126">
    <property type="entry name" value="FAN1-like_TPR"/>
</dbReference>
<dbReference type="InterPro" id="IPR033315">
    <property type="entry name" value="Fan1-like"/>
</dbReference>
<dbReference type="OMA" id="ECRVESM"/>
<keyword evidence="8" id="KW-0234">DNA repair</keyword>
<comment type="catalytic activity">
    <reaction evidence="1 8">
        <text>Hydrolytically removes 5'-nucleotides successively from the 3'-hydroxy termini of 3'-hydroxy-terminated oligonucleotides.</text>
        <dbReference type="EC" id="3.1.4.1"/>
    </reaction>
</comment>
<dbReference type="GO" id="GO:0017108">
    <property type="term" value="F:5'-flap endonuclease activity"/>
    <property type="evidence" value="ECO:0007669"/>
    <property type="project" value="TreeGrafter"/>
</dbReference>
<evidence type="ECO:0000256" key="5">
    <source>
        <dbReference type="ARBA" id="ARBA00022801"/>
    </source>
</evidence>
<evidence type="ECO:0000256" key="2">
    <source>
        <dbReference type="ARBA" id="ARBA00005533"/>
    </source>
</evidence>
<dbReference type="GO" id="GO:0036297">
    <property type="term" value="P:interstrand cross-link repair"/>
    <property type="evidence" value="ECO:0007669"/>
    <property type="project" value="InterPro"/>
</dbReference>
<dbReference type="GO" id="GO:0004528">
    <property type="term" value="F:phosphodiesterase I activity"/>
    <property type="evidence" value="ECO:0007669"/>
    <property type="project" value="UniProtKB-EC"/>
</dbReference>
<keyword evidence="5 8" id="KW-0378">Hydrolase</keyword>
<dbReference type="SMART" id="SM00990">
    <property type="entry name" value="VRR_NUC"/>
    <property type="match status" value="1"/>
</dbReference>
<organism evidence="10 11">
    <name type="scientific">Malassezia sympodialis (strain ATCC 42132)</name>
    <name type="common">Atopic eczema-associated yeast</name>
    <dbReference type="NCBI Taxonomy" id="1230383"/>
    <lineage>
        <taxon>Eukaryota</taxon>
        <taxon>Fungi</taxon>
        <taxon>Dikarya</taxon>
        <taxon>Basidiomycota</taxon>
        <taxon>Ustilaginomycotina</taxon>
        <taxon>Malasseziomycetes</taxon>
        <taxon>Malasseziales</taxon>
        <taxon>Malasseziaceae</taxon>
        <taxon>Malassezia</taxon>
    </lineage>
</organism>
<comment type="function">
    <text evidence="8">Nuclease required for the repair of DNA interstrand cross-links (ICL). Acts as a 5'-3' exonuclease that anchors at a cut end of DNA and cleaves DNA successively at every third nucleotide, allowing to excise an ICL from one strand through flanking incisions.</text>
</comment>
<dbReference type="InterPro" id="IPR011856">
    <property type="entry name" value="tRNA_endonuc-like_dom_sf"/>
</dbReference>
<dbReference type="Pfam" id="PF21315">
    <property type="entry name" value="FAN1_HTH"/>
    <property type="match status" value="1"/>
</dbReference>
<accession>A0A1M8A6Y0</accession>
<evidence type="ECO:0000259" key="9">
    <source>
        <dbReference type="SMART" id="SM00990"/>
    </source>
</evidence>
<evidence type="ECO:0000256" key="1">
    <source>
        <dbReference type="ARBA" id="ARBA00000983"/>
    </source>
</evidence>
<keyword evidence="8" id="KW-0539">Nucleus</keyword>
<dbReference type="Proteomes" id="UP000186303">
    <property type="component" value="Chromosome 3"/>
</dbReference>
<evidence type="ECO:0000313" key="11">
    <source>
        <dbReference type="Proteomes" id="UP000186303"/>
    </source>
</evidence>
<dbReference type="Pfam" id="PF08774">
    <property type="entry name" value="VRR_NUC"/>
    <property type="match status" value="1"/>
</dbReference>
<dbReference type="VEuPathDB" id="FungiDB:MSYG_2336"/>
<dbReference type="OrthoDB" id="258143at2759"/>
<evidence type="ECO:0000256" key="6">
    <source>
        <dbReference type="ARBA" id="ARBA00022842"/>
    </source>
</evidence>
<proteinExistence type="inferred from homology"/>
<dbReference type="EMBL" id="LT671823">
    <property type="protein sequence ID" value="SHO77994.1"/>
    <property type="molecule type" value="Genomic_DNA"/>
</dbReference>
<dbReference type="GO" id="GO:0046872">
    <property type="term" value="F:metal ion binding"/>
    <property type="evidence" value="ECO:0007669"/>
    <property type="project" value="UniProtKB-KW"/>
</dbReference>
<dbReference type="InterPro" id="IPR049132">
    <property type="entry name" value="FAN1-like_euk"/>
</dbReference>
<dbReference type="InterPro" id="IPR049125">
    <property type="entry name" value="FAN1-like_WH"/>
</dbReference>
<dbReference type="InterPro" id="IPR014883">
    <property type="entry name" value="VRR_NUC"/>
</dbReference>
<reference evidence="11" key="1">
    <citation type="journal article" date="2017" name="Nucleic Acids Res.">
        <title>Proteogenomics produces comprehensive and highly accurate protein-coding gene annotation in a complete genome assembly of Malassezia sympodialis.</title>
        <authorList>
            <person name="Zhu Y."/>
            <person name="Engstroem P.G."/>
            <person name="Tellgren-Roth C."/>
            <person name="Baudo C.D."/>
            <person name="Kennell J.C."/>
            <person name="Sun S."/>
            <person name="Billmyre R.B."/>
            <person name="Schroeder M.S."/>
            <person name="Andersson A."/>
            <person name="Holm T."/>
            <person name="Sigurgeirsson B."/>
            <person name="Wu G."/>
            <person name="Sankaranarayanan S.R."/>
            <person name="Siddharthan R."/>
            <person name="Sanyal K."/>
            <person name="Lundeberg J."/>
            <person name="Nystedt B."/>
            <person name="Boekhout T."/>
            <person name="Dawson T.L. Jr."/>
            <person name="Heitman J."/>
            <person name="Scheynius A."/>
            <person name="Lehtioe J."/>
        </authorList>
    </citation>
    <scope>NUCLEOTIDE SEQUENCE [LARGE SCALE GENOMIC DNA]</scope>
    <source>
        <strain evidence="11">ATCC 42132</strain>
    </source>
</reference>
<evidence type="ECO:0000256" key="4">
    <source>
        <dbReference type="ARBA" id="ARBA00022723"/>
    </source>
</evidence>
<dbReference type="PANTHER" id="PTHR15749">
    <property type="entry name" value="FANCONI-ASSOCIATED NUCLEASE 1"/>
    <property type="match status" value="1"/>
</dbReference>
<dbReference type="AlphaFoldDB" id="A0A1M8A6Y0"/>
<name>A0A1M8A6Y0_MALS4</name>